<dbReference type="Proteomes" id="UP000054549">
    <property type="component" value="Unassembled WGS sequence"/>
</dbReference>
<reference evidence="1 2" key="1">
    <citation type="submission" date="2014-04" db="EMBL/GenBank/DDBJ databases">
        <title>Evolutionary Origins and Diversification of the Mycorrhizal Mutualists.</title>
        <authorList>
            <consortium name="DOE Joint Genome Institute"/>
            <consortium name="Mycorrhizal Genomics Consortium"/>
            <person name="Kohler A."/>
            <person name="Kuo A."/>
            <person name="Nagy L.G."/>
            <person name="Floudas D."/>
            <person name="Copeland A."/>
            <person name="Barry K.W."/>
            <person name="Cichocki N."/>
            <person name="Veneault-Fourrey C."/>
            <person name="LaButti K."/>
            <person name="Lindquist E.A."/>
            <person name="Lipzen A."/>
            <person name="Lundell T."/>
            <person name="Morin E."/>
            <person name="Murat C."/>
            <person name="Riley R."/>
            <person name="Ohm R."/>
            <person name="Sun H."/>
            <person name="Tunlid A."/>
            <person name="Henrissat B."/>
            <person name="Grigoriev I.V."/>
            <person name="Hibbett D.S."/>
            <person name="Martin F."/>
        </authorList>
    </citation>
    <scope>NUCLEOTIDE SEQUENCE [LARGE SCALE GENOMIC DNA]</scope>
    <source>
        <strain evidence="1 2">Koide BX008</strain>
    </source>
</reference>
<proteinExistence type="predicted"/>
<name>A0A0C2WXB7_AMAMK</name>
<gene>
    <name evidence="1" type="ORF">M378DRAFT_389816</name>
</gene>
<evidence type="ECO:0000313" key="1">
    <source>
        <dbReference type="EMBL" id="KIL66447.1"/>
    </source>
</evidence>
<protein>
    <submittedName>
        <fullName evidence="1">Uncharacterized protein</fullName>
    </submittedName>
</protein>
<sequence length="87" mass="9432">MTSGFPGEWKNVEVCEKRVSIPSHGFGFPPSRSTCMDSAAVLALQGFAYALVLISYQCHGPRSITFFFDATSHDSTITSANLSVQVK</sequence>
<evidence type="ECO:0000313" key="2">
    <source>
        <dbReference type="Proteomes" id="UP000054549"/>
    </source>
</evidence>
<accession>A0A0C2WXB7</accession>
<dbReference type="InParanoid" id="A0A0C2WXB7"/>
<dbReference type="EMBL" id="KN818236">
    <property type="protein sequence ID" value="KIL66447.1"/>
    <property type="molecule type" value="Genomic_DNA"/>
</dbReference>
<organism evidence="1 2">
    <name type="scientific">Amanita muscaria (strain Koide BX008)</name>
    <dbReference type="NCBI Taxonomy" id="946122"/>
    <lineage>
        <taxon>Eukaryota</taxon>
        <taxon>Fungi</taxon>
        <taxon>Dikarya</taxon>
        <taxon>Basidiomycota</taxon>
        <taxon>Agaricomycotina</taxon>
        <taxon>Agaricomycetes</taxon>
        <taxon>Agaricomycetidae</taxon>
        <taxon>Agaricales</taxon>
        <taxon>Pluteineae</taxon>
        <taxon>Amanitaceae</taxon>
        <taxon>Amanita</taxon>
    </lineage>
</organism>
<dbReference type="HOGENOM" id="CLU_2482856_0_0_1"/>
<keyword evidence="2" id="KW-1185">Reference proteome</keyword>
<dbReference type="AlphaFoldDB" id="A0A0C2WXB7"/>